<dbReference type="EMBL" id="OX365762">
    <property type="protein sequence ID" value="CAI4038843.1"/>
    <property type="molecule type" value="Genomic_DNA"/>
</dbReference>
<dbReference type="Proteomes" id="UP001161438">
    <property type="component" value="Chromosome 6"/>
</dbReference>
<evidence type="ECO:0000313" key="1">
    <source>
        <dbReference type="EMBL" id="CAI4038843.1"/>
    </source>
</evidence>
<evidence type="ECO:0000313" key="2">
    <source>
        <dbReference type="Proteomes" id="UP001161438"/>
    </source>
</evidence>
<dbReference type="RefSeq" id="XP_056081958.1">
    <property type="nucleotide sequence ID" value="XM_056222247.1"/>
</dbReference>
<protein>
    <recommendedName>
        <fullName evidence="3">YGR153W-like protein</fullName>
    </recommendedName>
</protein>
<evidence type="ECO:0008006" key="3">
    <source>
        <dbReference type="Google" id="ProtNLM"/>
    </source>
</evidence>
<dbReference type="GeneID" id="80918054"/>
<proteinExistence type="predicted"/>
<name>A0AA35IYG5_SACMI</name>
<reference evidence="1" key="1">
    <citation type="submission" date="2022-10" db="EMBL/GenBank/DDBJ databases">
        <authorList>
            <person name="Byrne P K."/>
        </authorList>
    </citation>
    <scope>NUCLEOTIDE SEQUENCE</scope>
    <source>
        <strain evidence="1">IFO1815</strain>
    </source>
</reference>
<gene>
    <name evidence="1" type="primary">SMKI06G1920</name>
    <name evidence="1" type="ORF">SMKI_06G1920</name>
</gene>
<sequence>MCKHNLARNICSHECERERDSYSFLTSLSDIQDLNISQEQDNRESIYYEDSSALEGSEISIHLLPLDLNSTDENENENEYFKRNILLLSAKRKEEARQKKKISKRVSLLSENTKKKPVESSSDSSRDYDNQLNWKYEVAEYEEHDVKLCGCHKSRKAKCFKELEIECLEKGDIKRSLFYRGINEWCKEYEINKTREVCVPLIQEFYLHENGSDDLF</sequence>
<organism evidence="1 2">
    <name type="scientific">Saccharomyces mikatae IFO 1815</name>
    <dbReference type="NCBI Taxonomy" id="226126"/>
    <lineage>
        <taxon>Eukaryota</taxon>
        <taxon>Fungi</taxon>
        <taxon>Dikarya</taxon>
        <taxon>Ascomycota</taxon>
        <taxon>Saccharomycotina</taxon>
        <taxon>Saccharomycetes</taxon>
        <taxon>Saccharomycetales</taxon>
        <taxon>Saccharomycetaceae</taxon>
        <taxon>Saccharomyces</taxon>
    </lineage>
</organism>
<keyword evidence="2" id="KW-1185">Reference proteome</keyword>
<accession>A0AA35IYG5</accession>
<dbReference type="AlphaFoldDB" id="A0AA35IYG5"/>